<dbReference type="Proteomes" id="UP000248314">
    <property type="component" value="Unassembled WGS sequence"/>
</dbReference>
<organism evidence="1 2">
    <name type="scientific">Hoylesella shahii DSM 15611 = JCM 12083</name>
    <dbReference type="NCBI Taxonomy" id="1122991"/>
    <lineage>
        <taxon>Bacteria</taxon>
        <taxon>Pseudomonadati</taxon>
        <taxon>Bacteroidota</taxon>
        <taxon>Bacteroidia</taxon>
        <taxon>Bacteroidales</taxon>
        <taxon>Prevotellaceae</taxon>
        <taxon>Hoylesella</taxon>
    </lineage>
</organism>
<dbReference type="EMBL" id="QJJX01000036">
    <property type="protein sequence ID" value="PXX19527.1"/>
    <property type="molecule type" value="Genomic_DNA"/>
</dbReference>
<evidence type="ECO:0000313" key="2">
    <source>
        <dbReference type="Proteomes" id="UP000248314"/>
    </source>
</evidence>
<protein>
    <submittedName>
        <fullName evidence="1">Uncharacterized protein</fullName>
    </submittedName>
</protein>
<reference evidence="1 2" key="1">
    <citation type="submission" date="2018-05" db="EMBL/GenBank/DDBJ databases">
        <title>Genomic Encyclopedia of Type Strains, Phase I: the one thousand microbial genomes (KMG-I) project.</title>
        <authorList>
            <person name="Kyrpides N."/>
        </authorList>
    </citation>
    <scope>NUCLEOTIDE SEQUENCE [LARGE SCALE GENOMIC DNA]</scope>
    <source>
        <strain evidence="1 2">DSM 15611</strain>
    </source>
</reference>
<sequence>MRVNNFTYLLHGEDAPLVSPNAALQATPTHQNPNKNIIYRDLKTLVAQ</sequence>
<gene>
    <name evidence="1" type="ORF">EJ73_02364</name>
</gene>
<name>A0A318HQ56_9BACT</name>
<dbReference type="AlphaFoldDB" id="A0A318HQ56"/>
<accession>A0A318HQ56</accession>
<evidence type="ECO:0000313" key="1">
    <source>
        <dbReference type="EMBL" id="PXX19527.1"/>
    </source>
</evidence>
<dbReference type="STRING" id="1122991.GCA_000613445_02364"/>
<comment type="caution">
    <text evidence="1">The sequence shown here is derived from an EMBL/GenBank/DDBJ whole genome shotgun (WGS) entry which is preliminary data.</text>
</comment>
<keyword evidence="2" id="KW-1185">Reference proteome</keyword>
<proteinExistence type="predicted"/>